<dbReference type="Gene3D" id="2.60.120.260">
    <property type="entry name" value="Galactose-binding domain-like"/>
    <property type="match status" value="2"/>
</dbReference>
<evidence type="ECO:0000256" key="3">
    <source>
        <dbReference type="ARBA" id="ARBA00022631"/>
    </source>
</evidence>
<dbReference type="InterPro" id="IPR015908">
    <property type="entry name" value="Allantoicase_dom"/>
</dbReference>
<comment type="caution">
    <text evidence="7">The sequence shown here is derived from an EMBL/GenBank/DDBJ whole genome shotgun (WGS) entry which is preliminary data.</text>
</comment>
<dbReference type="Pfam" id="PF04115">
    <property type="entry name" value="Ureidogly_lyase"/>
    <property type="match status" value="1"/>
</dbReference>
<dbReference type="Gene3D" id="2.60.120.480">
    <property type="entry name" value="Ureidoglycolate hydrolase"/>
    <property type="match status" value="1"/>
</dbReference>
<dbReference type="Pfam" id="PF03561">
    <property type="entry name" value="Allantoicase"/>
    <property type="match status" value="2"/>
</dbReference>
<keyword evidence="3" id="KW-0659">Purine metabolism</keyword>
<name>A0A9Q3CBU4_9BASI</name>
<evidence type="ECO:0000259" key="6">
    <source>
        <dbReference type="Pfam" id="PF03561"/>
    </source>
</evidence>
<evidence type="ECO:0000256" key="5">
    <source>
        <dbReference type="ARBA" id="ARBA00047684"/>
    </source>
</evidence>
<dbReference type="GO" id="GO:0050385">
    <property type="term" value="F:ureidoglycolate lyase activity"/>
    <property type="evidence" value="ECO:0007669"/>
    <property type="project" value="UniProtKB-EC"/>
</dbReference>
<dbReference type="AlphaFoldDB" id="A0A9Q3CBU4"/>
<sequence length="573" mass="63694">MDNEPKFQAIKAEDFAHQFDDLVELSSEELGGDILSVSDEWFAPAKSLLKRPPAESLSGHFGPNGALYDGWESRRHNPTHDWVILRLGVSSGTICGFDVDTSHFNGNEAPACLVHGLARLDPPPSSPDDDDWETLLPLVQLGPSARHLFKIPQTKRGYRYIKLSIVPDGGVARFRVYGQIIPIFPSGRFDLASARMGARVVFTSDQHYGVGANLILPGRGPKSMDGGWETKRSRAAGHRDFVIVKLATKGCLHYAEIDTNYFIGNFPQKVDLYATLSNKNIPESDAKWIEILSKSQLGPHRQQHFQLLKPQDMFSHVKMTIYPDGGVKRLRIFGKTTHTNNDHQDCSTIPNQVDVSSPTLVLPATVQKLPILPLSPAAFEPYGFVLEAPSDSRAWPPAIASSKVNFGTATKFNHVAQVSGLENSQPNLCIFSCRPWEPARITAETIEWKLKGLERHELSTQTFVPVASHQPISGCEGAIQTQAEGLYLIVVALDNDHGRPDKETLRAFMGTNSQGISYFRNIWHAPLIAIKGQMDFACLIYETGDCQKDCELMEMNDLICEFDRSTNETFRIQ</sequence>
<evidence type="ECO:0000313" key="8">
    <source>
        <dbReference type="Proteomes" id="UP000765509"/>
    </source>
</evidence>
<comment type="similarity">
    <text evidence="1">Belongs to the allantoicase family.</text>
</comment>
<dbReference type="PANTHER" id="PTHR12045">
    <property type="entry name" value="ALLANTOICASE"/>
    <property type="match status" value="1"/>
</dbReference>
<dbReference type="PANTHER" id="PTHR12045:SF3">
    <property type="entry name" value="INACTIVE ALLANTOICASE-RELATED"/>
    <property type="match status" value="1"/>
</dbReference>
<dbReference type="GO" id="GO:0000256">
    <property type="term" value="P:allantoin catabolic process"/>
    <property type="evidence" value="ECO:0007669"/>
    <property type="project" value="InterPro"/>
</dbReference>
<dbReference type="SUPFAM" id="SSF49785">
    <property type="entry name" value="Galactose-binding domain-like"/>
    <property type="match status" value="2"/>
</dbReference>
<dbReference type="SUPFAM" id="SSF51182">
    <property type="entry name" value="RmlC-like cupins"/>
    <property type="match status" value="1"/>
</dbReference>
<dbReference type="EMBL" id="AVOT02006173">
    <property type="protein sequence ID" value="MBW0480933.1"/>
    <property type="molecule type" value="Genomic_DNA"/>
</dbReference>
<comment type="catalytic activity">
    <reaction evidence="5">
        <text>(S)-ureidoglycolate = urea + glyoxylate</text>
        <dbReference type="Rhea" id="RHEA:11304"/>
        <dbReference type="ChEBI" id="CHEBI:16199"/>
        <dbReference type="ChEBI" id="CHEBI:36655"/>
        <dbReference type="ChEBI" id="CHEBI:57296"/>
        <dbReference type="EC" id="4.3.2.3"/>
    </reaction>
</comment>
<gene>
    <name evidence="7" type="ORF">O181_020648</name>
</gene>
<accession>A0A9Q3CBU4</accession>
<dbReference type="InterPro" id="IPR011051">
    <property type="entry name" value="RmlC_Cupin_sf"/>
</dbReference>
<evidence type="ECO:0000256" key="4">
    <source>
        <dbReference type="ARBA" id="ARBA00023239"/>
    </source>
</evidence>
<dbReference type="GO" id="GO:0006144">
    <property type="term" value="P:purine nucleobase metabolic process"/>
    <property type="evidence" value="ECO:0007669"/>
    <property type="project" value="UniProtKB-KW"/>
</dbReference>
<dbReference type="Proteomes" id="UP000765509">
    <property type="component" value="Unassembled WGS sequence"/>
</dbReference>
<dbReference type="GO" id="GO:0004848">
    <property type="term" value="F:ureidoglycolate hydrolase activity"/>
    <property type="evidence" value="ECO:0007669"/>
    <property type="project" value="InterPro"/>
</dbReference>
<dbReference type="InterPro" id="IPR024060">
    <property type="entry name" value="Ureidoglycolate_lyase_dom_sf"/>
</dbReference>
<dbReference type="InterPro" id="IPR007247">
    <property type="entry name" value="Ureidogly_lyase"/>
</dbReference>
<dbReference type="GO" id="GO:0004037">
    <property type="term" value="F:allantoicase activity"/>
    <property type="evidence" value="ECO:0007669"/>
    <property type="project" value="InterPro"/>
</dbReference>
<comment type="subunit">
    <text evidence="2">Homodimer.</text>
</comment>
<dbReference type="HAMAP" id="MF_00813">
    <property type="entry name" value="Allantoicase"/>
    <property type="match status" value="1"/>
</dbReference>
<feature type="domain" description="Allantoicase" evidence="6">
    <location>
        <begin position="31"/>
        <end position="180"/>
    </location>
</feature>
<evidence type="ECO:0000313" key="7">
    <source>
        <dbReference type="EMBL" id="MBW0480933.1"/>
    </source>
</evidence>
<evidence type="ECO:0000256" key="1">
    <source>
        <dbReference type="ARBA" id="ARBA00009242"/>
    </source>
</evidence>
<dbReference type="InterPro" id="IPR047233">
    <property type="entry name" value="UAH_cupin"/>
</dbReference>
<organism evidence="7 8">
    <name type="scientific">Austropuccinia psidii MF-1</name>
    <dbReference type="NCBI Taxonomy" id="1389203"/>
    <lineage>
        <taxon>Eukaryota</taxon>
        <taxon>Fungi</taxon>
        <taxon>Dikarya</taxon>
        <taxon>Basidiomycota</taxon>
        <taxon>Pucciniomycotina</taxon>
        <taxon>Pucciniomycetes</taxon>
        <taxon>Pucciniales</taxon>
        <taxon>Sphaerophragmiaceae</taxon>
        <taxon>Austropuccinia</taxon>
    </lineage>
</organism>
<feature type="domain" description="Allantoicase" evidence="6">
    <location>
        <begin position="197"/>
        <end position="336"/>
    </location>
</feature>
<dbReference type="OrthoDB" id="10266039at2759"/>
<dbReference type="InterPro" id="IPR008979">
    <property type="entry name" value="Galactose-bd-like_sf"/>
</dbReference>
<keyword evidence="4" id="KW-0456">Lyase</keyword>
<reference evidence="7" key="1">
    <citation type="submission" date="2021-03" db="EMBL/GenBank/DDBJ databases">
        <title>Draft genome sequence of rust myrtle Austropuccinia psidii MF-1, a brazilian biotype.</title>
        <authorList>
            <person name="Quecine M.C."/>
            <person name="Pachon D.M.R."/>
            <person name="Bonatelli M.L."/>
            <person name="Correr F.H."/>
            <person name="Franceschini L.M."/>
            <person name="Leite T.F."/>
            <person name="Margarido G.R.A."/>
            <person name="Almeida C.A."/>
            <person name="Ferrarezi J.A."/>
            <person name="Labate C.A."/>
        </authorList>
    </citation>
    <scope>NUCLEOTIDE SEQUENCE</scope>
    <source>
        <strain evidence="7">MF-1</strain>
    </source>
</reference>
<keyword evidence="8" id="KW-1185">Reference proteome</keyword>
<protein>
    <recommendedName>
        <fullName evidence="6">Allantoicase domain-containing protein</fullName>
    </recommendedName>
</protein>
<dbReference type="NCBIfam" id="TIGR02961">
    <property type="entry name" value="allantoicase"/>
    <property type="match status" value="1"/>
</dbReference>
<proteinExistence type="inferred from homology"/>
<evidence type="ECO:0000256" key="2">
    <source>
        <dbReference type="ARBA" id="ARBA00011738"/>
    </source>
</evidence>
<dbReference type="InterPro" id="IPR005164">
    <property type="entry name" value="Allantoicase"/>
</dbReference>
<dbReference type="CDD" id="cd20298">
    <property type="entry name" value="cupin_UAH"/>
    <property type="match status" value="1"/>
</dbReference>